<comment type="caution">
    <text evidence="1">The sequence shown here is derived from an EMBL/GenBank/DDBJ whole genome shotgun (WGS) entry which is preliminary data.</text>
</comment>
<accession>A0ABD0R6A0</accession>
<evidence type="ECO:0000313" key="1">
    <source>
        <dbReference type="EMBL" id="KAL0194059.1"/>
    </source>
</evidence>
<name>A0ABD0R6A0_CIRMR</name>
<dbReference type="Proteomes" id="UP001529510">
    <property type="component" value="Unassembled WGS sequence"/>
</dbReference>
<sequence length="92" mass="10253">MPLKRRLTDAFCSLSLIDAVDELKRGSFSLQAKVLEYRTVSAGVEVDLTLTASRDQQTIWSSTLTLLSPKNTYRPDAQPDLEITHGNGLHSY</sequence>
<dbReference type="EMBL" id="JAMKFB020000005">
    <property type="protein sequence ID" value="KAL0194059.1"/>
    <property type="molecule type" value="Genomic_DNA"/>
</dbReference>
<organism evidence="1 2">
    <name type="scientific">Cirrhinus mrigala</name>
    <name type="common">Mrigala</name>
    <dbReference type="NCBI Taxonomy" id="683832"/>
    <lineage>
        <taxon>Eukaryota</taxon>
        <taxon>Metazoa</taxon>
        <taxon>Chordata</taxon>
        <taxon>Craniata</taxon>
        <taxon>Vertebrata</taxon>
        <taxon>Euteleostomi</taxon>
        <taxon>Actinopterygii</taxon>
        <taxon>Neopterygii</taxon>
        <taxon>Teleostei</taxon>
        <taxon>Ostariophysi</taxon>
        <taxon>Cypriniformes</taxon>
        <taxon>Cyprinidae</taxon>
        <taxon>Labeoninae</taxon>
        <taxon>Labeonini</taxon>
        <taxon>Cirrhinus</taxon>
    </lineage>
</organism>
<feature type="non-terminal residue" evidence="1">
    <location>
        <position position="92"/>
    </location>
</feature>
<protein>
    <submittedName>
        <fullName evidence="1">Uncharacterized protein</fullName>
    </submittedName>
</protein>
<reference evidence="1 2" key="1">
    <citation type="submission" date="2024-05" db="EMBL/GenBank/DDBJ databases">
        <title>Genome sequencing and assembly of Indian major carp, Cirrhinus mrigala (Hamilton, 1822).</title>
        <authorList>
            <person name="Mohindra V."/>
            <person name="Chowdhury L.M."/>
            <person name="Lal K."/>
            <person name="Jena J.K."/>
        </authorList>
    </citation>
    <scope>NUCLEOTIDE SEQUENCE [LARGE SCALE GENOMIC DNA]</scope>
    <source>
        <strain evidence="1">CM1030</strain>
        <tissue evidence="1">Blood</tissue>
    </source>
</reference>
<gene>
    <name evidence="1" type="ORF">M9458_012355</name>
</gene>
<proteinExistence type="predicted"/>
<keyword evidence="2" id="KW-1185">Reference proteome</keyword>
<evidence type="ECO:0000313" key="2">
    <source>
        <dbReference type="Proteomes" id="UP001529510"/>
    </source>
</evidence>
<dbReference type="AlphaFoldDB" id="A0ABD0R6A0"/>